<dbReference type="Gene3D" id="2.30.42.10">
    <property type="match status" value="1"/>
</dbReference>
<evidence type="ECO:0000256" key="3">
    <source>
        <dbReference type="ARBA" id="ARBA00022475"/>
    </source>
</evidence>
<evidence type="ECO:0000256" key="4">
    <source>
        <dbReference type="ARBA" id="ARBA00022519"/>
    </source>
</evidence>
<dbReference type="InterPro" id="IPR036034">
    <property type="entry name" value="PDZ_sf"/>
</dbReference>
<dbReference type="GO" id="GO:0005886">
    <property type="term" value="C:plasma membrane"/>
    <property type="evidence" value="ECO:0007669"/>
    <property type="project" value="UniProtKB-SubCell"/>
</dbReference>
<dbReference type="eggNOG" id="COG3031">
    <property type="taxonomic scope" value="Bacteria"/>
</dbReference>
<keyword evidence="3" id="KW-1003">Cell membrane</keyword>
<evidence type="ECO:0000256" key="7">
    <source>
        <dbReference type="ARBA" id="ARBA00022989"/>
    </source>
</evidence>
<keyword evidence="6" id="KW-0653">Protein transport</keyword>
<feature type="region of interest" description="Disordered" evidence="9">
    <location>
        <begin position="168"/>
        <end position="198"/>
    </location>
</feature>
<comment type="subcellular location">
    <subcellularLocation>
        <location evidence="1">Cell inner membrane</location>
    </subcellularLocation>
</comment>
<feature type="compositionally biased region" description="Pro residues" evidence="9">
    <location>
        <begin position="170"/>
        <end position="184"/>
    </location>
</feature>
<dbReference type="Pfam" id="PF11356">
    <property type="entry name" value="T2SSC"/>
    <property type="match status" value="1"/>
</dbReference>
<evidence type="ECO:0000259" key="10">
    <source>
        <dbReference type="Pfam" id="PF11356"/>
    </source>
</evidence>
<dbReference type="STRING" id="502025.Hoch_2607"/>
<keyword evidence="4" id="KW-0997">Cell inner membrane</keyword>
<evidence type="ECO:0000313" key="11">
    <source>
        <dbReference type="EMBL" id="ACY15140.1"/>
    </source>
</evidence>
<feature type="region of interest" description="Disordered" evidence="9">
    <location>
        <begin position="40"/>
        <end position="61"/>
    </location>
</feature>
<evidence type="ECO:0000256" key="8">
    <source>
        <dbReference type="ARBA" id="ARBA00023136"/>
    </source>
</evidence>
<dbReference type="SUPFAM" id="SSF50156">
    <property type="entry name" value="PDZ domain-like"/>
    <property type="match status" value="1"/>
</dbReference>
<keyword evidence="5" id="KW-0812">Transmembrane</keyword>
<keyword evidence="7" id="KW-1133">Transmembrane helix</keyword>
<dbReference type="Proteomes" id="UP000001880">
    <property type="component" value="Chromosome"/>
</dbReference>
<dbReference type="EMBL" id="CP001804">
    <property type="protein sequence ID" value="ACY15140.1"/>
    <property type="molecule type" value="Genomic_DNA"/>
</dbReference>
<evidence type="ECO:0000256" key="5">
    <source>
        <dbReference type="ARBA" id="ARBA00022692"/>
    </source>
</evidence>
<reference evidence="11 12" key="1">
    <citation type="journal article" date="2010" name="Stand. Genomic Sci.">
        <title>Complete genome sequence of Haliangium ochraceum type strain (SMP-2).</title>
        <authorList>
            <consortium name="US DOE Joint Genome Institute (JGI-PGF)"/>
            <person name="Ivanova N."/>
            <person name="Daum C."/>
            <person name="Lang E."/>
            <person name="Abt B."/>
            <person name="Kopitz M."/>
            <person name="Saunders E."/>
            <person name="Lapidus A."/>
            <person name="Lucas S."/>
            <person name="Glavina Del Rio T."/>
            <person name="Nolan M."/>
            <person name="Tice H."/>
            <person name="Copeland A."/>
            <person name="Cheng J.F."/>
            <person name="Chen F."/>
            <person name="Bruce D."/>
            <person name="Goodwin L."/>
            <person name="Pitluck S."/>
            <person name="Mavromatis K."/>
            <person name="Pati A."/>
            <person name="Mikhailova N."/>
            <person name="Chen A."/>
            <person name="Palaniappan K."/>
            <person name="Land M."/>
            <person name="Hauser L."/>
            <person name="Chang Y.J."/>
            <person name="Jeffries C.D."/>
            <person name="Detter J.C."/>
            <person name="Brettin T."/>
            <person name="Rohde M."/>
            <person name="Goker M."/>
            <person name="Bristow J."/>
            <person name="Markowitz V."/>
            <person name="Eisen J.A."/>
            <person name="Hugenholtz P."/>
            <person name="Kyrpides N.C."/>
            <person name="Klenk H.P."/>
        </authorList>
    </citation>
    <scope>NUCLEOTIDE SEQUENCE [LARGE SCALE GENOMIC DNA]</scope>
    <source>
        <strain evidence="12">DSM 14365 / CIP 107738 / JCM 11303 / AJ 13395 / SMP-2</strain>
    </source>
</reference>
<dbReference type="RefSeq" id="WP_012827748.1">
    <property type="nucleotide sequence ID" value="NC_013440.1"/>
</dbReference>
<dbReference type="OrthoDB" id="341285at2"/>
<keyword evidence="12" id="KW-1185">Reference proteome</keyword>
<gene>
    <name evidence="11" type="ordered locus">Hoch_2607</name>
</gene>
<dbReference type="GO" id="GO:0015031">
    <property type="term" value="P:protein transport"/>
    <property type="evidence" value="ECO:0007669"/>
    <property type="project" value="UniProtKB-KW"/>
</dbReference>
<dbReference type="HOGENOM" id="CLU_080704_0_0_7"/>
<evidence type="ECO:0000256" key="1">
    <source>
        <dbReference type="ARBA" id="ARBA00004533"/>
    </source>
</evidence>
<accession>D0LLW2</accession>
<evidence type="ECO:0000256" key="9">
    <source>
        <dbReference type="SAM" id="MobiDB-lite"/>
    </source>
</evidence>
<name>D0LLW2_HALO1</name>
<proteinExistence type="predicted"/>
<dbReference type="NCBIfam" id="NF041515">
    <property type="entry name" value="GspC_delta"/>
    <property type="match status" value="1"/>
</dbReference>
<protein>
    <submittedName>
        <fullName evidence="11">General secretion pathway protein C</fullName>
    </submittedName>
</protein>
<keyword evidence="2" id="KW-0813">Transport</keyword>
<dbReference type="InterPro" id="IPR024961">
    <property type="entry name" value="T2SS_GspC_N"/>
</dbReference>
<evidence type="ECO:0000313" key="12">
    <source>
        <dbReference type="Proteomes" id="UP000001880"/>
    </source>
</evidence>
<organism evidence="11 12">
    <name type="scientific">Haliangium ochraceum (strain DSM 14365 / JCM 11303 / SMP-2)</name>
    <dbReference type="NCBI Taxonomy" id="502025"/>
    <lineage>
        <taxon>Bacteria</taxon>
        <taxon>Pseudomonadati</taxon>
        <taxon>Myxococcota</taxon>
        <taxon>Polyangia</taxon>
        <taxon>Haliangiales</taxon>
        <taxon>Kofleriaceae</taxon>
        <taxon>Haliangium</taxon>
    </lineage>
</organism>
<dbReference type="KEGG" id="hoh:Hoch_2607"/>
<keyword evidence="8" id="KW-0472">Membrane</keyword>
<evidence type="ECO:0000256" key="6">
    <source>
        <dbReference type="ARBA" id="ARBA00022927"/>
    </source>
</evidence>
<sequence length="317" mass="34332">MQDLVKKYFWAVGVVVTLGAASLAASGTSHIVEGLLIGDPDQVPEVEPPPMPRSPMRSTRSKSGEMVASRNMFCSDCEPPTPEVTEPDAPTDPNAVPATSLPLELLATNLSNREQQSFATIRNTSNDSQGAYWMNQEIPGAGEIVRIAGIYVDFRNTTSNRVERISLLEQPPPAPARATPPPTRPRTEPRNRAAPTDELSAMLDAGIKKTGDNNYEVDRQLVDKVLANPMSVARGARIVPSVKNGEANGFKLYAIRPSSVYAKLGMRNGDTVTSVNGFDLSSPDKALEVYTKVRSASNLSVTVLRRGQPTTLNYNIR</sequence>
<feature type="domain" description="Type II secretion system protein GspC N-terminal" evidence="10">
    <location>
        <begin position="20"/>
        <end position="148"/>
    </location>
</feature>
<evidence type="ECO:0000256" key="2">
    <source>
        <dbReference type="ARBA" id="ARBA00022448"/>
    </source>
</evidence>
<dbReference type="AlphaFoldDB" id="D0LLW2"/>